<evidence type="ECO:0000256" key="1">
    <source>
        <dbReference type="SAM" id="SignalP"/>
    </source>
</evidence>
<keyword evidence="1" id="KW-0732">Signal</keyword>
<evidence type="ECO:0000313" key="2">
    <source>
        <dbReference type="EMBL" id="WVZ04161.1"/>
    </source>
</evidence>
<dbReference type="Proteomes" id="UP001374535">
    <property type="component" value="Chromosome 7"/>
</dbReference>
<evidence type="ECO:0008006" key="4">
    <source>
        <dbReference type="Google" id="ProtNLM"/>
    </source>
</evidence>
<accession>A0AAQ3N896</accession>
<protein>
    <recommendedName>
        <fullName evidence="4">Secreted protein</fullName>
    </recommendedName>
</protein>
<proteinExistence type="predicted"/>
<evidence type="ECO:0000313" key="3">
    <source>
        <dbReference type="Proteomes" id="UP001374535"/>
    </source>
</evidence>
<gene>
    <name evidence="2" type="ORF">V8G54_024967</name>
</gene>
<sequence length="122" mass="13442">MASSISLLFFVRLRVGGLPPTGYHLPPNGHRDAAEGIAGDLRMLSPPSVSKSHIMALRLRTSTITIARSSPLSFIARERGNVLLTRSSQLQMVRVTLETNFERIGMGFDDLISVCWFDAGER</sequence>
<organism evidence="2 3">
    <name type="scientific">Vigna mungo</name>
    <name type="common">Black gram</name>
    <name type="synonym">Phaseolus mungo</name>
    <dbReference type="NCBI Taxonomy" id="3915"/>
    <lineage>
        <taxon>Eukaryota</taxon>
        <taxon>Viridiplantae</taxon>
        <taxon>Streptophyta</taxon>
        <taxon>Embryophyta</taxon>
        <taxon>Tracheophyta</taxon>
        <taxon>Spermatophyta</taxon>
        <taxon>Magnoliopsida</taxon>
        <taxon>eudicotyledons</taxon>
        <taxon>Gunneridae</taxon>
        <taxon>Pentapetalae</taxon>
        <taxon>rosids</taxon>
        <taxon>fabids</taxon>
        <taxon>Fabales</taxon>
        <taxon>Fabaceae</taxon>
        <taxon>Papilionoideae</taxon>
        <taxon>50 kb inversion clade</taxon>
        <taxon>NPAAA clade</taxon>
        <taxon>indigoferoid/millettioid clade</taxon>
        <taxon>Phaseoleae</taxon>
        <taxon>Vigna</taxon>
    </lineage>
</organism>
<feature type="signal peptide" evidence="1">
    <location>
        <begin position="1"/>
        <end position="17"/>
    </location>
</feature>
<dbReference type="AlphaFoldDB" id="A0AAQ3N896"/>
<name>A0AAQ3N896_VIGMU</name>
<dbReference type="EMBL" id="CP144694">
    <property type="protein sequence ID" value="WVZ04161.1"/>
    <property type="molecule type" value="Genomic_DNA"/>
</dbReference>
<reference evidence="2 3" key="1">
    <citation type="journal article" date="2023" name="Life. Sci Alliance">
        <title>Evolutionary insights into 3D genome organization and epigenetic landscape of Vigna mungo.</title>
        <authorList>
            <person name="Junaid A."/>
            <person name="Singh B."/>
            <person name="Bhatia S."/>
        </authorList>
    </citation>
    <scope>NUCLEOTIDE SEQUENCE [LARGE SCALE GENOMIC DNA]</scope>
    <source>
        <strain evidence="2">Urdbean</strain>
    </source>
</reference>
<feature type="chain" id="PRO_5042995841" description="Secreted protein" evidence="1">
    <location>
        <begin position="18"/>
        <end position="122"/>
    </location>
</feature>
<keyword evidence="3" id="KW-1185">Reference proteome</keyword>